<dbReference type="AlphaFoldDB" id="A0A386PQR0"/>
<dbReference type="OrthoDB" id="9801429at2"/>
<evidence type="ECO:0000259" key="1">
    <source>
        <dbReference type="Pfam" id="PF13338"/>
    </source>
</evidence>
<proteinExistence type="predicted"/>
<dbReference type="Proteomes" id="UP000267208">
    <property type="component" value="Chromosome"/>
</dbReference>
<organism evidence="2 3">
    <name type="scientific">Companilactobacillus zhachilii</name>
    <dbReference type="NCBI Taxonomy" id="2304606"/>
    <lineage>
        <taxon>Bacteria</taxon>
        <taxon>Bacillati</taxon>
        <taxon>Bacillota</taxon>
        <taxon>Bacilli</taxon>
        <taxon>Lactobacillales</taxon>
        <taxon>Lactobacillaceae</taxon>
        <taxon>Companilactobacillus</taxon>
    </lineage>
</organism>
<dbReference type="KEGG" id="lzh:D1B17_05935"/>
<keyword evidence="3" id="KW-1185">Reference proteome</keyword>
<dbReference type="Pfam" id="PF13338">
    <property type="entry name" value="AbiEi_4"/>
    <property type="match status" value="1"/>
</dbReference>
<dbReference type="RefSeq" id="WP_120142435.1">
    <property type="nucleotide sequence ID" value="NZ_CP031933.2"/>
</dbReference>
<name>A0A386PQR0_9LACO</name>
<reference evidence="3" key="1">
    <citation type="submission" date="2018-08" db="EMBL/GenBank/DDBJ databases">
        <title>Genome of Lactobacillus sp. HBUAS52074.</title>
        <authorList>
            <person name="Guo Z."/>
            <person name="Zhang Z.D."/>
        </authorList>
    </citation>
    <scope>NUCLEOTIDE SEQUENCE [LARGE SCALE GENOMIC DNA]</scope>
    <source>
        <strain evidence="3">HBUAS52074</strain>
    </source>
</reference>
<sequence length="196" mass="22853">MTEKIINNFLKRNNGQLTSEDAKHLKIPSITLTRLVKNGRLERLGRGVYIDPQIFGDDMFAIQYRFKKGIFYKDTSLFLHGMIDRTPDTYEMNFPSNYNSIALKKYPIKVHRQIDPYYSMGIEEIMSPDQHLIKTYNIERTLCDIVQTRNPSDSETINQALNSYIKMKSKNLGLLSEYAKKLNVQSKIQAYMEVLL</sequence>
<protein>
    <submittedName>
        <fullName evidence="2">Abortive infection protein</fullName>
    </submittedName>
</protein>
<dbReference type="InterPro" id="IPR025159">
    <property type="entry name" value="AbiEi_N"/>
</dbReference>
<dbReference type="EMBL" id="CP031933">
    <property type="protein sequence ID" value="AYE38194.1"/>
    <property type="molecule type" value="Genomic_DNA"/>
</dbReference>
<evidence type="ECO:0000313" key="3">
    <source>
        <dbReference type="Proteomes" id="UP000267208"/>
    </source>
</evidence>
<gene>
    <name evidence="2" type="ORF">D1B17_05935</name>
</gene>
<feature type="domain" description="AbiEi antitoxin N-terminal" evidence="1">
    <location>
        <begin position="6"/>
        <end position="49"/>
    </location>
</feature>
<accession>A0A386PQR0</accession>
<evidence type="ECO:0000313" key="2">
    <source>
        <dbReference type="EMBL" id="AYE38194.1"/>
    </source>
</evidence>